<sequence length="656" mass="75154">MASKLKNFPPEIVERIAGILDSTHPPSLLAFARANKGCYAIAKLFLYRTIKITIKRGSQLVYDVETLEKVLQRDHSLAHVRRLILLCQSPGTRCPYVSLDPCERTEDDTELRGCWDLYSSDLYPRPTHADNVADDRWQRLGRLVRQSSGLTDLFWASSKESQFPPPLLEALHEDLPRCRLHHFSFHLDSLDGESSHPHDLAAARSPCLYSIGDLRHCDHTMLLAAVKRLQPPQLRRIYLWKESRGNGLDAGDSKVSQPVLREHIQLDGPERHEVPIDLVTTRTFGDMSALRVLKLNIDVSPKTLPRPETFASLVTLAFTCSTDCNFIHLQYWDEVAFFLRHLPRLATLQLRDWRRDVPIAPCLGPNLRTLDLSTRRHGSNSYQTIDKSLYEISKRCPHLEKLAIEVQRTRGNAAEVAHYRALGRLRRLRHLDLTLDAAPPGFVYSQDTNGVSHRDTSVEPWFDEQDMKYLDRGLRPLREGHARDFLVNSAIDANLARSIFEVINGAKAKTTPDGLAPVPLERLSLRVSGGSAFKERRALNAPTGYVWPFLAAVQRTWLVERDVRDDARDVFHVHETRPWVRTSCLGIPRVEEEEKSPRWMAIWRRIWPCETEGRVWWDDWESFPLACDPDSAEKRRLRLLRIHNPQALVDTGDGVE</sequence>
<evidence type="ECO:0000313" key="2">
    <source>
        <dbReference type="Proteomes" id="UP001583177"/>
    </source>
</evidence>
<proteinExistence type="predicted"/>
<dbReference type="SUPFAM" id="SSF52047">
    <property type="entry name" value="RNI-like"/>
    <property type="match status" value="1"/>
</dbReference>
<evidence type="ECO:0000313" key="1">
    <source>
        <dbReference type="EMBL" id="KAL1860504.1"/>
    </source>
</evidence>
<evidence type="ECO:0008006" key="3">
    <source>
        <dbReference type="Google" id="ProtNLM"/>
    </source>
</evidence>
<organism evidence="1 2">
    <name type="scientific">Diaporthe australafricana</name>
    <dbReference type="NCBI Taxonomy" id="127596"/>
    <lineage>
        <taxon>Eukaryota</taxon>
        <taxon>Fungi</taxon>
        <taxon>Dikarya</taxon>
        <taxon>Ascomycota</taxon>
        <taxon>Pezizomycotina</taxon>
        <taxon>Sordariomycetes</taxon>
        <taxon>Sordariomycetidae</taxon>
        <taxon>Diaporthales</taxon>
        <taxon>Diaporthaceae</taxon>
        <taxon>Diaporthe</taxon>
    </lineage>
</organism>
<comment type="caution">
    <text evidence="1">The sequence shown here is derived from an EMBL/GenBank/DDBJ whole genome shotgun (WGS) entry which is preliminary data.</text>
</comment>
<dbReference type="EMBL" id="JAWRVE010000091">
    <property type="protein sequence ID" value="KAL1860504.1"/>
    <property type="molecule type" value="Genomic_DNA"/>
</dbReference>
<dbReference type="InterPro" id="IPR032675">
    <property type="entry name" value="LRR_dom_sf"/>
</dbReference>
<dbReference type="Gene3D" id="3.80.10.10">
    <property type="entry name" value="Ribonuclease Inhibitor"/>
    <property type="match status" value="1"/>
</dbReference>
<gene>
    <name evidence="1" type="ORF">Daus18300_009136</name>
</gene>
<protein>
    <recommendedName>
        <fullName evidence="3">F-box domain-containing protein</fullName>
    </recommendedName>
</protein>
<dbReference type="Proteomes" id="UP001583177">
    <property type="component" value="Unassembled WGS sequence"/>
</dbReference>
<name>A0ABR3WFX6_9PEZI</name>
<keyword evidence="2" id="KW-1185">Reference proteome</keyword>
<reference evidence="1 2" key="1">
    <citation type="journal article" date="2024" name="IMA Fungus">
        <title>IMA Genome - F19 : A genome assembly and annotation guide to empower mycologists, including annotated draft genome sequences of Ceratocystis pirilliformis, Diaporthe australafricana, Fusarium ophioides, Paecilomyces lecythidis, and Sporothrix stenoceras.</title>
        <authorList>
            <person name="Aylward J."/>
            <person name="Wilson A.M."/>
            <person name="Visagie C.M."/>
            <person name="Spraker J."/>
            <person name="Barnes I."/>
            <person name="Buitendag C."/>
            <person name="Ceriani C."/>
            <person name="Del Mar Angel L."/>
            <person name="du Plessis D."/>
            <person name="Fuchs T."/>
            <person name="Gasser K."/>
            <person name="Kramer D."/>
            <person name="Li W."/>
            <person name="Munsamy K."/>
            <person name="Piso A."/>
            <person name="Price J.L."/>
            <person name="Sonnekus B."/>
            <person name="Thomas C."/>
            <person name="van der Nest A."/>
            <person name="van Dijk A."/>
            <person name="van Heerden A."/>
            <person name="van Vuuren N."/>
            <person name="Yilmaz N."/>
            <person name="Duong T.A."/>
            <person name="van der Merwe N.A."/>
            <person name="Wingfield M.J."/>
            <person name="Wingfield B.D."/>
        </authorList>
    </citation>
    <scope>NUCLEOTIDE SEQUENCE [LARGE SCALE GENOMIC DNA]</scope>
    <source>
        <strain evidence="1 2">CMW 18300</strain>
    </source>
</reference>
<accession>A0ABR3WFX6</accession>